<keyword evidence="3" id="KW-0547">Nucleotide-binding</keyword>
<dbReference type="GO" id="GO:0005737">
    <property type="term" value="C:cytoplasm"/>
    <property type="evidence" value="ECO:0007669"/>
    <property type="project" value="TreeGrafter"/>
</dbReference>
<keyword evidence="5" id="KW-0067">ATP-binding</keyword>
<dbReference type="InterPro" id="IPR050591">
    <property type="entry name" value="GSK-3"/>
</dbReference>
<keyword evidence="7" id="KW-1185">Reference proteome</keyword>
<dbReference type="PANTHER" id="PTHR24057">
    <property type="entry name" value="GLYCOGEN SYNTHASE KINASE-3 ALPHA"/>
    <property type="match status" value="1"/>
</dbReference>
<comment type="caution">
    <text evidence="6">The sequence shown here is derived from an EMBL/GenBank/DDBJ whole genome shotgun (WGS) entry which is preliminary data.</text>
</comment>
<evidence type="ECO:0000256" key="5">
    <source>
        <dbReference type="ARBA" id="ARBA00022840"/>
    </source>
</evidence>
<dbReference type="GO" id="GO:0004674">
    <property type="term" value="F:protein serine/threonine kinase activity"/>
    <property type="evidence" value="ECO:0007669"/>
    <property type="project" value="UniProtKB-KW"/>
</dbReference>
<sequence length="116" mass="13567">MPTREEILKMNLNYHEEEFLDVGQTYLSVVFKNKAPSDAVDLLESLLFYSPSKRVTAYEAMKRQFFYELRNQGMRLNNNDPPFLIGMRLKLKHTLKLYVSLLLAGLVVKEYFTGII</sequence>
<evidence type="ECO:0000313" key="6">
    <source>
        <dbReference type="EMBL" id="OMJ82115.1"/>
    </source>
</evidence>
<dbReference type="AlphaFoldDB" id="A0A1R2BZL9"/>
<dbReference type="GO" id="GO:0007165">
    <property type="term" value="P:signal transduction"/>
    <property type="evidence" value="ECO:0007669"/>
    <property type="project" value="TreeGrafter"/>
</dbReference>
<reference evidence="6 7" key="1">
    <citation type="submission" date="2016-11" db="EMBL/GenBank/DDBJ databases">
        <title>The macronuclear genome of Stentor coeruleus: a giant cell with tiny introns.</title>
        <authorList>
            <person name="Slabodnick M."/>
            <person name="Ruby J.G."/>
            <person name="Reiff S.B."/>
            <person name="Swart E.C."/>
            <person name="Gosai S."/>
            <person name="Prabakaran S."/>
            <person name="Witkowska E."/>
            <person name="Larue G.E."/>
            <person name="Fisher S."/>
            <person name="Freeman R.M."/>
            <person name="Gunawardena J."/>
            <person name="Chu W."/>
            <person name="Stover N.A."/>
            <person name="Gregory B.D."/>
            <person name="Nowacki M."/>
            <person name="Derisi J."/>
            <person name="Roy S.W."/>
            <person name="Marshall W.F."/>
            <person name="Sood P."/>
        </authorList>
    </citation>
    <scope>NUCLEOTIDE SEQUENCE [LARGE SCALE GENOMIC DNA]</scope>
    <source>
        <strain evidence="6">WM001</strain>
    </source>
</reference>
<accession>A0A1R2BZL9</accession>
<evidence type="ECO:0000313" key="7">
    <source>
        <dbReference type="Proteomes" id="UP000187209"/>
    </source>
</evidence>
<dbReference type="Gene3D" id="1.10.510.10">
    <property type="entry name" value="Transferase(Phosphotransferase) domain 1"/>
    <property type="match status" value="1"/>
</dbReference>
<dbReference type="GO" id="GO:0005634">
    <property type="term" value="C:nucleus"/>
    <property type="evidence" value="ECO:0007669"/>
    <property type="project" value="TreeGrafter"/>
</dbReference>
<dbReference type="Proteomes" id="UP000187209">
    <property type="component" value="Unassembled WGS sequence"/>
</dbReference>
<dbReference type="PANTHER" id="PTHR24057:SF0">
    <property type="entry name" value="PROTEIN KINASE SHAGGY-RELATED"/>
    <property type="match status" value="1"/>
</dbReference>
<dbReference type="SUPFAM" id="SSF56112">
    <property type="entry name" value="Protein kinase-like (PK-like)"/>
    <property type="match status" value="1"/>
</dbReference>
<name>A0A1R2BZL9_9CILI</name>
<keyword evidence="4" id="KW-0418">Kinase</keyword>
<keyword evidence="1" id="KW-0723">Serine/threonine-protein kinase</keyword>
<evidence type="ECO:0000256" key="2">
    <source>
        <dbReference type="ARBA" id="ARBA00022679"/>
    </source>
</evidence>
<proteinExistence type="predicted"/>
<dbReference type="GO" id="GO:0005524">
    <property type="term" value="F:ATP binding"/>
    <property type="evidence" value="ECO:0007669"/>
    <property type="project" value="UniProtKB-KW"/>
</dbReference>
<dbReference type="OrthoDB" id="272141at2759"/>
<keyword evidence="2" id="KW-0808">Transferase</keyword>
<dbReference type="InterPro" id="IPR011009">
    <property type="entry name" value="Kinase-like_dom_sf"/>
</dbReference>
<evidence type="ECO:0000256" key="1">
    <source>
        <dbReference type="ARBA" id="ARBA00022527"/>
    </source>
</evidence>
<protein>
    <submittedName>
        <fullName evidence="6">Uncharacterized protein</fullName>
    </submittedName>
</protein>
<evidence type="ECO:0000256" key="4">
    <source>
        <dbReference type="ARBA" id="ARBA00022777"/>
    </source>
</evidence>
<dbReference type="EMBL" id="MPUH01000353">
    <property type="protein sequence ID" value="OMJ82115.1"/>
    <property type="molecule type" value="Genomic_DNA"/>
</dbReference>
<gene>
    <name evidence="6" type="ORF">SteCoe_17281</name>
</gene>
<organism evidence="6 7">
    <name type="scientific">Stentor coeruleus</name>
    <dbReference type="NCBI Taxonomy" id="5963"/>
    <lineage>
        <taxon>Eukaryota</taxon>
        <taxon>Sar</taxon>
        <taxon>Alveolata</taxon>
        <taxon>Ciliophora</taxon>
        <taxon>Postciliodesmatophora</taxon>
        <taxon>Heterotrichea</taxon>
        <taxon>Heterotrichida</taxon>
        <taxon>Stentoridae</taxon>
        <taxon>Stentor</taxon>
    </lineage>
</organism>
<evidence type="ECO:0000256" key="3">
    <source>
        <dbReference type="ARBA" id="ARBA00022741"/>
    </source>
</evidence>
<dbReference type="GO" id="GO:0030154">
    <property type="term" value="P:cell differentiation"/>
    <property type="evidence" value="ECO:0007669"/>
    <property type="project" value="TreeGrafter"/>
</dbReference>